<dbReference type="RefSeq" id="WP_157421083.1">
    <property type="nucleotide sequence ID" value="NZ_CP014859.1"/>
</dbReference>
<accession>A0AAC9HQF6</accession>
<dbReference type="Gene3D" id="3.60.15.10">
    <property type="entry name" value="Ribonuclease Z/Hydroxyacylglutathione hydrolase-like"/>
    <property type="match status" value="1"/>
</dbReference>
<dbReference type="Proteomes" id="UP000095210">
    <property type="component" value="Chromosome"/>
</dbReference>
<dbReference type="InterPro" id="IPR036866">
    <property type="entry name" value="RibonucZ/Hydroxyglut_hydro"/>
</dbReference>
<dbReference type="GO" id="GO:0016787">
    <property type="term" value="F:hydrolase activity"/>
    <property type="evidence" value="ECO:0007669"/>
    <property type="project" value="UniProtKB-KW"/>
</dbReference>
<dbReference type="SMART" id="SM00849">
    <property type="entry name" value="Lactamase_B"/>
    <property type="match status" value="1"/>
</dbReference>
<dbReference type="EMBL" id="CP014859">
    <property type="protein sequence ID" value="AOS63717.1"/>
    <property type="molecule type" value="Genomic_DNA"/>
</dbReference>
<protein>
    <submittedName>
        <fullName evidence="2">Zn-dependent hydrolase, glyoxylase</fullName>
    </submittedName>
</protein>
<evidence type="ECO:0000313" key="2">
    <source>
        <dbReference type="EMBL" id="AOS63717.1"/>
    </source>
</evidence>
<keyword evidence="2" id="KW-0378">Hydrolase</keyword>
<dbReference type="InterPro" id="IPR050855">
    <property type="entry name" value="NDM-1-like"/>
</dbReference>
<sequence>MCHDDQKSINVDDSPGFYAIDHYGFPRAGADDPVDPEEYYPAYLQSERFQRFGYHTEELRGGFHWVTSAGYDAAFVVTEAGVIAIDAPPTLGENMLAAIEEVTDLPVTHVIYSHWHSDHIGAASVFGPDVEIIAHRITKELLERFPDPKRPVPTTVFDTEFVLEVGGARLELSYKGENHCPGNIFIYAPQQKVLTAVDILSPGSATFMHCDASQNITGWYEAHAQILEYDFDFFVGGHHMHYGTREQVKLCVEYFADILEGATAAVERFGRSDALVDILAGAGDLRTFVGVENWINSMANHTTRHVLEKKTSDGRLWWERLAGVSTQTKYHAYTVLESIRLERPRPDYRLRGENPPAFQT</sequence>
<dbReference type="PANTHER" id="PTHR42951:SF4">
    <property type="entry name" value="ACYL-COENZYME A THIOESTERASE MBLAC2"/>
    <property type="match status" value="1"/>
</dbReference>
<feature type="domain" description="Metallo-beta-lactamase" evidence="1">
    <location>
        <begin position="70"/>
        <end position="238"/>
    </location>
</feature>
<evidence type="ECO:0000259" key="1">
    <source>
        <dbReference type="SMART" id="SM00849"/>
    </source>
</evidence>
<dbReference type="Pfam" id="PF00753">
    <property type="entry name" value="Lactamase_B"/>
    <property type="match status" value="1"/>
</dbReference>
<reference evidence="3" key="1">
    <citation type="submission" date="2016-03" db="EMBL/GenBank/DDBJ databases">
        <title>Complete genome sequence of the type strain Actinoalloteichus hymeniacidonis DSM 45092.</title>
        <authorList>
            <person name="Schaffert L."/>
            <person name="Albersmeier A."/>
            <person name="Winkler A."/>
            <person name="Kalinowski J."/>
            <person name="Zotchev S."/>
            <person name="Ruckert C."/>
        </authorList>
    </citation>
    <scope>NUCLEOTIDE SEQUENCE [LARGE SCALE GENOMIC DNA]</scope>
    <source>
        <strain evidence="3">HPA177(T) (DSM 45092(T))</strain>
    </source>
</reference>
<keyword evidence="3" id="KW-1185">Reference proteome</keyword>
<dbReference type="AlphaFoldDB" id="A0AAC9HQF6"/>
<dbReference type="PANTHER" id="PTHR42951">
    <property type="entry name" value="METALLO-BETA-LACTAMASE DOMAIN-CONTAINING"/>
    <property type="match status" value="1"/>
</dbReference>
<organism evidence="2 3">
    <name type="scientific">Actinoalloteichus hymeniacidonis</name>
    <dbReference type="NCBI Taxonomy" id="340345"/>
    <lineage>
        <taxon>Bacteria</taxon>
        <taxon>Bacillati</taxon>
        <taxon>Actinomycetota</taxon>
        <taxon>Actinomycetes</taxon>
        <taxon>Pseudonocardiales</taxon>
        <taxon>Pseudonocardiaceae</taxon>
        <taxon>Actinoalloteichus</taxon>
    </lineage>
</organism>
<name>A0AAC9HQF6_9PSEU</name>
<dbReference type="InterPro" id="IPR001279">
    <property type="entry name" value="Metallo-B-lactamas"/>
</dbReference>
<dbReference type="CDD" id="cd16276">
    <property type="entry name" value="metallo-hydrolase-like_MBL-fold"/>
    <property type="match status" value="1"/>
</dbReference>
<dbReference type="KEGG" id="ahm:TL08_14520"/>
<dbReference type="SUPFAM" id="SSF56281">
    <property type="entry name" value="Metallo-hydrolase/oxidoreductase"/>
    <property type="match status" value="1"/>
</dbReference>
<gene>
    <name evidence="2" type="ORF">TL08_14520</name>
</gene>
<evidence type="ECO:0000313" key="3">
    <source>
        <dbReference type="Proteomes" id="UP000095210"/>
    </source>
</evidence>
<proteinExistence type="predicted"/>